<dbReference type="Proteomes" id="UP000233786">
    <property type="component" value="Unassembled WGS sequence"/>
</dbReference>
<dbReference type="EMBL" id="PJNB01000001">
    <property type="protein sequence ID" value="PKW14765.1"/>
    <property type="molecule type" value="Genomic_DNA"/>
</dbReference>
<accession>A0A2N3XVU1</accession>
<comment type="caution">
    <text evidence="2">The sequence shown here is derived from an EMBL/GenBank/DDBJ whole genome shotgun (WGS) entry which is preliminary data.</text>
</comment>
<dbReference type="STRING" id="994479.GCA_000194155_03030"/>
<evidence type="ECO:0000256" key="1">
    <source>
        <dbReference type="SAM" id="MobiDB-lite"/>
    </source>
</evidence>
<organism evidence="2 3">
    <name type="scientific">Saccharopolyspora spinosa</name>
    <dbReference type="NCBI Taxonomy" id="60894"/>
    <lineage>
        <taxon>Bacteria</taxon>
        <taxon>Bacillati</taxon>
        <taxon>Actinomycetota</taxon>
        <taxon>Actinomycetes</taxon>
        <taxon>Pseudonocardiales</taxon>
        <taxon>Pseudonocardiaceae</taxon>
        <taxon>Saccharopolyspora</taxon>
    </lineage>
</organism>
<proteinExistence type="predicted"/>
<gene>
    <name evidence="2" type="ORF">A8926_2412</name>
</gene>
<protein>
    <submittedName>
        <fullName evidence="2">Uncharacterized protein</fullName>
    </submittedName>
</protein>
<evidence type="ECO:0000313" key="3">
    <source>
        <dbReference type="Proteomes" id="UP000233786"/>
    </source>
</evidence>
<feature type="region of interest" description="Disordered" evidence="1">
    <location>
        <begin position="113"/>
        <end position="144"/>
    </location>
</feature>
<sequence length="161" mass="17762">MSKHRFRAKSRFRTAVQWDWNRSGCPPDLPMSAAAAPAEAPNANDFVLNNASGDLQSRAGKLDAQLPKIGVQNILDQANRQGSTGSACTSPATSKYQHVLLVYSRRTGWRSPVCGARRPRTAAGSSAPAEERPARATSRIRCRTKRPEQKCSQWTVRRATW</sequence>
<keyword evidence="3" id="KW-1185">Reference proteome</keyword>
<name>A0A2N3XVU1_SACSN</name>
<reference evidence="2" key="1">
    <citation type="submission" date="2017-12" db="EMBL/GenBank/DDBJ databases">
        <title>Sequencing the genomes of 1000 Actinobacteria strains.</title>
        <authorList>
            <person name="Klenk H.-P."/>
        </authorList>
    </citation>
    <scope>NUCLEOTIDE SEQUENCE [LARGE SCALE GENOMIC DNA]</scope>
    <source>
        <strain evidence="2">DSM 44228</strain>
    </source>
</reference>
<dbReference type="AlphaFoldDB" id="A0A2N3XVU1"/>
<evidence type="ECO:0000313" key="2">
    <source>
        <dbReference type="EMBL" id="PKW14765.1"/>
    </source>
</evidence>